<gene>
    <name evidence="1" type="ORF">L4923_30640</name>
</gene>
<dbReference type="RefSeq" id="WP_239370862.1">
    <property type="nucleotide sequence ID" value="NZ_JAKREW010000102.1"/>
</dbReference>
<reference evidence="1 2" key="1">
    <citation type="submission" date="2022-02" db="EMBL/GenBank/DDBJ databases">
        <title>Draft genome sequence of Mezorhizobium retamae strain IRAMC:0171 isolated from Retama raetam nodules.</title>
        <authorList>
            <person name="Bengaied R."/>
            <person name="Sbissi I."/>
            <person name="Huber K."/>
            <person name="Ghodbane F."/>
            <person name="Nouioui I."/>
            <person name="Tarhouni M."/>
            <person name="Gtari M."/>
        </authorList>
    </citation>
    <scope>NUCLEOTIDE SEQUENCE [LARGE SCALE GENOMIC DNA]</scope>
    <source>
        <strain evidence="1 2">IRAMC:0171</strain>
    </source>
</reference>
<accession>A0ABS9QPK9</accession>
<protein>
    <submittedName>
        <fullName evidence="1">DUF4304 domain-containing protein</fullName>
    </submittedName>
</protein>
<dbReference type="Proteomes" id="UP001201701">
    <property type="component" value="Unassembled WGS sequence"/>
</dbReference>
<sequence>MWNEKEIGERLVAAGFLRCRPRNWVRRTADFVQLVNLQRSRWSKEDSYLNFALWPTLMGEPPSLTENTFPFRLRVERFDGYDISAFLLRLERDFGSFNRLRQSIEAY</sequence>
<dbReference type="EMBL" id="JAKREW010000102">
    <property type="protein sequence ID" value="MCG7509392.1"/>
    <property type="molecule type" value="Genomic_DNA"/>
</dbReference>
<organism evidence="1 2">
    <name type="scientific">Mesorhizobium retamae</name>
    <dbReference type="NCBI Taxonomy" id="2912854"/>
    <lineage>
        <taxon>Bacteria</taxon>
        <taxon>Pseudomonadati</taxon>
        <taxon>Pseudomonadota</taxon>
        <taxon>Alphaproteobacteria</taxon>
        <taxon>Hyphomicrobiales</taxon>
        <taxon>Phyllobacteriaceae</taxon>
        <taxon>Mesorhizobium</taxon>
    </lineage>
</organism>
<name>A0ABS9QPK9_9HYPH</name>
<dbReference type="Pfam" id="PF14137">
    <property type="entry name" value="DUF4304"/>
    <property type="match status" value="1"/>
</dbReference>
<keyword evidence="2" id="KW-1185">Reference proteome</keyword>
<evidence type="ECO:0000313" key="1">
    <source>
        <dbReference type="EMBL" id="MCG7509392.1"/>
    </source>
</evidence>
<dbReference type="InterPro" id="IPR025412">
    <property type="entry name" value="DUF4304"/>
</dbReference>
<proteinExistence type="predicted"/>
<comment type="caution">
    <text evidence="1">The sequence shown here is derived from an EMBL/GenBank/DDBJ whole genome shotgun (WGS) entry which is preliminary data.</text>
</comment>
<evidence type="ECO:0000313" key="2">
    <source>
        <dbReference type="Proteomes" id="UP001201701"/>
    </source>
</evidence>